<organism evidence="2 3">
    <name type="scientific">Carpinus fangiana</name>
    <dbReference type="NCBI Taxonomy" id="176857"/>
    <lineage>
        <taxon>Eukaryota</taxon>
        <taxon>Viridiplantae</taxon>
        <taxon>Streptophyta</taxon>
        <taxon>Embryophyta</taxon>
        <taxon>Tracheophyta</taxon>
        <taxon>Spermatophyta</taxon>
        <taxon>Magnoliopsida</taxon>
        <taxon>eudicotyledons</taxon>
        <taxon>Gunneridae</taxon>
        <taxon>Pentapetalae</taxon>
        <taxon>rosids</taxon>
        <taxon>fabids</taxon>
        <taxon>Fagales</taxon>
        <taxon>Betulaceae</taxon>
        <taxon>Carpinus</taxon>
    </lineage>
</organism>
<dbReference type="Gene3D" id="3.40.50.1820">
    <property type="entry name" value="alpha/beta hydrolase"/>
    <property type="match status" value="1"/>
</dbReference>
<comment type="caution">
    <text evidence="2">The sequence shown here is derived from an EMBL/GenBank/DDBJ whole genome shotgun (WGS) entry which is preliminary data.</text>
</comment>
<dbReference type="EMBL" id="VIBQ01000014">
    <property type="protein sequence ID" value="KAB8349572.1"/>
    <property type="molecule type" value="Genomic_DNA"/>
</dbReference>
<evidence type="ECO:0000313" key="3">
    <source>
        <dbReference type="Proteomes" id="UP000327013"/>
    </source>
</evidence>
<proteinExistence type="predicted"/>
<protein>
    <recommendedName>
        <fullName evidence="1">AB hydrolase-1 domain-containing protein</fullName>
    </recommendedName>
</protein>
<name>A0A5N6KW09_9ROSI</name>
<feature type="domain" description="AB hydrolase-1" evidence="1">
    <location>
        <begin position="187"/>
        <end position="405"/>
    </location>
</feature>
<evidence type="ECO:0000259" key="1">
    <source>
        <dbReference type="Pfam" id="PF12697"/>
    </source>
</evidence>
<keyword evidence="3" id="KW-1185">Reference proteome</keyword>
<evidence type="ECO:0000313" key="2">
    <source>
        <dbReference type="EMBL" id="KAB8349572.1"/>
    </source>
</evidence>
<dbReference type="InterPro" id="IPR050228">
    <property type="entry name" value="Carboxylesterase_BioH"/>
</dbReference>
<dbReference type="Proteomes" id="UP000327013">
    <property type="component" value="Unassembled WGS sequence"/>
</dbReference>
<dbReference type="InterPro" id="IPR000073">
    <property type="entry name" value="AB_hydrolase_1"/>
</dbReference>
<dbReference type="AlphaFoldDB" id="A0A5N6KW09"/>
<dbReference type="PANTHER" id="PTHR43194">
    <property type="entry name" value="HYDROLASE ALPHA/BETA FOLD FAMILY"/>
    <property type="match status" value="1"/>
</dbReference>
<sequence>MSASFAKLGVALDSTLQKANAAAASDPQLQGFISTQAITEKATFGVQAAGSDSIVLIDVAPGTVSMRSGDVKEASFVLSALPEQWQQFFKKDPDVPYQSYWGLVGMNNRQDGIEIKGDMLAFANWASIWRRSLELLHNAYAGPYPEEKQEESDDDVITGRYIVLKDIPLWGRSKVYYETSGNGPVQIVFCHTAGSDCRQYNRVMNDSRMLERCTMYSFDLPAHGKSFPYENYIPGKHTNNEEAFVGCITAFVKKLGLNKPIICGASMAGQISLACAIHADKVGCGGAIPLQGSDHLDMERAWGDQSPFVNQALWNPEWIYGMMAPSAPSVNKQLIWHMYSAQAYGIFHGDLDTKKCPVYMLTGEYDWSNTPAMSQATSEKISGAKHKAMKGLGHFPATENPRVFVGYLLEAIEHITTSRTSNNHTNGTR</sequence>
<reference evidence="2 3" key="1">
    <citation type="submission" date="2019-06" db="EMBL/GenBank/DDBJ databases">
        <title>A chromosomal-level reference genome of Carpinus fangiana (Coryloideae, Betulaceae).</title>
        <authorList>
            <person name="Yang X."/>
            <person name="Wang Z."/>
            <person name="Zhang L."/>
            <person name="Hao G."/>
            <person name="Liu J."/>
            <person name="Yang Y."/>
        </authorList>
    </citation>
    <scope>NUCLEOTIDE SEQUENCE [LARGE SCALE GENOMIC DNA]</scope>
    <source>
        <strain evidence="2">Cfa_2016G</strain>
        <tissue evidence="2">Leaf</tissue>
    </source>
</reference>
<gene>
    <name evidence="2" type="ORF">FH972_023596</name>
</gene>
<dbReference type="InterPro" id="IPR029058">
    <property type="entry name" value="AB_hydrolase_fold"/>
</dbReference>
<dbReference type="Pfam" id="PF12697">
    <property type="entry name" value="Abhydrolase_6"/>
    <property type="match status" value="1"/>
</dbReference>
<dbReference type="SUPFAM" id="SSF53474">
    <property type="entry name" value="alpha/beta-Hydrolases"/>
    <property type="match status" value="1"/>
</dbReference>
<accession>A0A5N6KW09</accession>
<dbReference type="PANTHER" id="PTHR43194:SF2">
    <property type="entry name" value="PEROXISOMAL MEMBRANE PROTEIN LPX1"/>
    <property type="match status" value="1"/>
</dbReference>
<dbReference type="OrthoDB" id="408373at2759"/>